<dbReference type="EMBL" id="QRUP01000003">
    <property type="protein sequence ID" value="RGR75952.1"/>
    <property type="molecule type" value="Genomic_DNA"/>
</dbReference>
<protein>
    <submittedName>
        <fullName evidence="1">Uncharacterized protein</fullName>
    </submittedName>
</protein>
<evidence type="ECO:0000313" key="2">
    <source>
        <dbReference type="Proteomes" id="UP000284178"/>
    </source>
</evidence>
<dbReference type="RefSeq" id="WP_117894103.1">
    <property type="nucleotide sequence ID" value="NZ_CABJCV010000003.1"/>
</dbReference>
<dbReference type="Proteomes" id="UP000284178">
    <property type="component" value="Unassembled WGS sequence"/>
</dbReference>
<accession>A0A412G5J7</accession>
<keyword evidence="2" id="KW-1185">Reference proteome</keyword>
<evidence type="ECO:0000313" key="1">
    <source>
        <dbReference type="EMBL" id="RGR75952.1"/>
    </source>
</evidence>
<comment type="caution">
    <text evidence="1">The sequence shown here is derived from an EMBL/GenBank/DDBJ whole genome shotgun (WGS) entry which is preliminary data.</text>
</comment>
<dbReference type="GeneID" id="83014612"/>
<name>A0A412G5J7_9FIRM</name>
<gene>
    <name evidence="1" type="ORF">DWY25_04225</name>
</gene>
<proteinExistence type="predicted"/>
<reference evidence="1 2" key="1">
    <citation type="submission" date="2018-08" db="EMBL/GenBank/DDBJ databases">
        <title>A genome reference for cultivated species of the human gut microbiota.</title>
        <authorList>
            <person name="Zou Y."/>
            <person name="Xue W."/>
            <person name="Luo G."/>
        </authorList>
    </citation>
    <scope>NUCLEOTIDE SEQUENCE [LARGE SCALE GENOMIC DNA]</scope>
    <source>
        <strain evidence="1 2">AF24-29</strain>
    </source>
</reference>
<dbReference type="AlphaFoldDB" id="A0A412G5J7"/>
<sequence length="170" mass="19362">MSELNEILLWHAGQYPVMQPQDAVKLIYQNEFGCEHLIGDPAGMLEYLKREIAENAQRKVERRWDEIGSGLVRLHLAGLKEQDAEAIFDAMRQTAAQHSGSEDSFQSKLKEMRRLCQEDKLPFDEQTLDAWLAGYPGGPVHHSSVFRSQHHPAYRVVLRSLAAGMSDQNF</sequence>
<organism evidence="1 2">
    <name type="scientific">Holdemania filiformis</name>
    <dbReference type="NCBI Taxonomy" id="61171"/>
    <lineage>
        <taxon>Bacteria</taxon>
        <taxon>Bacillati</taxon>
        <taxon>Bacillota</taxon>
        <taxon>Erysipelotrichia</taxon>
        <taxon>Erysipelotrichales</taxon>
        <taxon>Erysipelotrichaceae</taxon>
        <taxon>Holdemania</taxon>
    </lineage>
</organism>